<evidence type="ECO:0000256" key="1">
    <source>
        <dbReference type="SAM" id="MobiDB-lite"/>
    </source>
</evidence>
<accession>A0A316UBF6</accession>
<dbReference type="AlphaFoldDB" id="A0A316UBF6"/>
<evidence type="ECO:0000313" key="2">
    <source>
        <dbReference type="EMBL" id="PWN20355.1"/>
    </source>
</evidence>
<name>A0A316UBF6_9BASI</name>
<organism evidence="2 3">
    <name type="scientific">Pseudomicrostroma glucosiphilum</name>
    <dbReference type="NCBI Taxonomy" id="1684307"/>
    <lineage>
        <taxon>Eukaryota</taxon>
        <taxon>Fungi</taxon>
        <taxon>Dikarya</taxon>
        <taxon>Basidiomycota</taxon>
        <taxon>Ustilaginomycotina</taxon>
        <taxon>Exobasidiomycetes</taxon>
        <taxon>Microstromatales</taxon>
        <taxon>Microstromatales incertae sedis</taxon>
        <taxon>Pseudomicrostroma</taxon>
    </lineage>
</organism>
<feature type="compositionally biased region" description="Low complexity" evidence="1">
    <location>
        <begin position="9"/>
        <end position="27"/>
    </location>
</feature>
<dbReference type="RefSeq" id="XP_025347515.1">
    <property type="nucleotide sequence ID" value="XM_025492632.1"/>
</dbReference>
<proteinExistence type="predicted"/>
<dbReference type="GeneID" id="37014366"/>
<keyword evidence="3" id="KW-1185">Reference proteome</keyword>
<evidence type="ECO:0000313" key="3">
    <source>
        <dbReference type="Proteomes" id="UP000245942"/>
    </source>
</evidence>
<dbReference type="EMBL" id="KZ819328">
    <property type="protein sequence ID" value="PWN20355.1"/>
    <property type="molecule type" value="Genomic_DNA"/>
</dbReference>
<dbReference type="Proteomes" id="UP000245942">
    <property type="component" value="Unassembled WGS sequence"/>
</dbReference>
<sequence length="104" mass="11087">MATYRLQHRTSPPRTTPTRITSTSTPRLLASAFPPEVKHLAEAGGSPFGPLPTQHDEGSIRGGATALSVAVRSQKEREMAMAVAEGGVTQPDQYATDGDTERRA</sequence>
<protein>
    <submittedName>
        <fullName evidence="2">Uncharacterized protein</fullName>
    </submittedName>
</protein>
<feature type="region of interest" description="Disordered" evidence="1">
    <location>
        <begin position="1"/>
        <end position="27"/>
    </location>
</feature>
<reference evidence="2 3" key="1">
    <citation type="journal article" date="2018" name="Mol. Biol. Evol.">
        <title>Broad Genomic Sampling Reveals a Smut Pathogenic Ancestry of the Fungal Clade Ustilaginomycotina.</title>
        <authorList>
            <person name="Kijpornyongpan T."/>
            <person name="Mondo S.J."/>
            <person name="Barry K."/>
            <person name="Sandor L."/>
            <person name="Lee J."/>
            <person name="Lipzen A."/>
            <person name="Pangilinan J."/>
            <person name="LaButti K."/>
            <person name="Hainaut M."/>
            <person name="Henrissat B."/>
            <person name="Grigoriev I.V."/>
            <person name="Spatafora J.W."/>
            <person name="Aime M.C."/>
        </authorList>
    </citation>
    <scope>NUCLEOTIDE SEQUENCE [LARGE SCALE GENOMIC DNA]</scope>
    <source>
        <strain evidence="2 3">MCA 4718</strain>
    </source>
</reference>
<feature type="region of interest" description="Disordered" evidence="1">
    <location>
        <begin position="39"/>
        <end position="61"/>
    </location>
</feature>
<gene>
    <name evidence="2" type="ORF">BCV69DRAFT_283226</name>
</gene>
<feature type="region of interest" description="Disordered" evidence="1">
    <location>
        <begin position="82"/>
        <end position="104"/>
    </location>
</feature>